<keyword evidence="1" id="KW-0378">Hydrolase</keyword>
<dbReference type="InterPro" id="IPR017853">
    <property type="entry name" value="GH"/>
</dbReference>
<sequence>MRGGGNGADDYRRMFRHVVTRLRGHGVTNAVTVMTYMGAVNWGAKPWFGRLYPGDDVVDWIALDPYADGRVDDFAALVNRRRREFPGWPGFYRWAARHHPGKPLMVGEWGVFERPRDPGFKRRFYASVRRQAPAFSRIKALVYFESPRAPRGDTRFDTTPGGLAEFRRLAASPHFTAPKLP</sequence>
<comment type="caution">
    <text evidence="5">The sequence shown here is derived from an EMBL/GenBank/DDBJ whole genome shotgun (WGS) entry which is preliminary data.</text>
</comment>
<feature type="domain" description="GH26" evidence="4">
    <location>
        <begin position="1"/>
        <end position="179"/>
    </location>
</feature>
<dbReference type="PROSITE" id="PS51764">
    <property type="entry name" value="GH26"/>
    <property type="match status" value="1"/>
</dbReference>
<proteinExistence type="inferred from homology"/>
<dbReference type="EMBL" id="QZEY01000003">
    <property type="protein sequence ID" value="RJL33292.1"/>
    <property type="molecule type" value="Genomic_DNA"/>
</dbReference>
<dbReference type="AlphaFoldDB" id="A0A3A4BFN1"/>
<keyword evidence="6" id="KW-1185">Reference proteome</keyword>
<comment type="caution">
    <text evidence="3">Lacks conserved residue(s) required for the propagation of feature annotation.</text>
</comment>
<keyword evidence="2" id="KW-0326">Glycosidase</keyword>
<reference evidence="5 6" key="1">
    <citation type="submission" date="2018-09" db="EMBL/GenBank/DDBJ databases">
        <title>YIM 75507 draft genome.</title>
        <authorList>
            <person name="Tang S."/>
            <person name="Feng Y."/>
        </authorList>
    </citation>
    <scope>NUCLEOTIDE SEQUENCE [LARGE SCALE GENOMIC DNA]</scope>
    <source>
        <strain evidence="5 6">YIM 75507</strain>
    </source>
</reference>
<name>A0A3A4BFN1_9ACTN</name>
<dbReference type="SUPFAM" id="SSF51445">
    <property type="entry name" value="(Trans)glycosidases"/>
    <property type="match status" value="1"/>
</dbReference>
<organism evidence="5 6">
    <name type="scientific">Bailinhaonella thermotolerans</name>
    <dbReference type="NCBI Taxonomy" id="1070861"/>
    <lineage>
        <taxon>Bacteria</taxon>
        <taxon>Bacillati</taxon>
        <taxon>Actinomycetota</taxon>
        <taxon>Actinomycetes</taxon>
        <taxon>Streptosporangiales</taxon>
        <taxon>Streptosporangiaceae</taxon>
        <taxon>Bailinhaonella</taxon>
    </lineage>
</organism>
<evidence type="ECO:0000256" key="3">
    <source>
        <dbReference type="PROSITE-ProRule" id="PRU01100"/>
    </source>
</evidence>
<dbReference type="Gene3D" id="3.20.20.80">
    <property type="entry name" value="Glycosidases"/>
    <property type="match status" value="1"/>
</dbReference>
<evidence type="ECO:0000256" key="1">
    <source>
        <dbReference type="ARBA" id="ARBA00022801"/>
    </source>
</evidence>
<evidence type="ECO:0000256" key="2">
    <source>
        <dbReference type="ARBA" id="ARBA00023295"/>
    </source>
</evidence>
<dbReference type="InterPro" id="IPR022790">
    <property type="entry name" value="GH26_dom"/>
</dbReference>
<accession>A0A3A4BFN1</accession>
<dbReference type="Proteomes" id="UP000265768">
    <property type="component" value="Unassembled WGS sequence"/>
</dbReference>
<dbReference type="GO" id="GO:0004553">
    <property type="term" value="F:hydrolase activity, hydrolyzing O-glycosyl compounds"/>
    <property type="evidence" value="ECO:0007669"/>
    <property type="project" value="InterPro"/>
</dbReference>
<protein>
    <recommendedName>
        <fullName evidence="4">GH26 domain-containing protein</fullName>
    </recommendedName>
</protein>
<evidence type="ECO:0000259" key="4">
    <source>
        <dbReference type="PROSITE" id="PS51764"/>
    </source>
</evidence>
<gene>
    <name evidence="5" type="ORF">D5H75_10800</name>
</gene>
<evidence type="ECO:0000313" key="6">
    <source>
        <dbReference type="Proteomes" id="UP000265768"/>
    </source>
</evidence>
<comment type="similarity">
    <text evidence="3">Belongs to the glycosyl hydrolase 26 family.</text>
</comment>
<evidence type="ECO:0000313" key="5">
    <source>
        <dbReference type="EMBL" id="RJL33292.1"/>
    </source>
</evidence>